<dbReference type="PRINTS" id="PR00619">
    <property type="entry name" value="GATAZNFINGER"/>
</dbReference>
<feature type="region of interest" description="Disordered" evidence="7">
    <location>
        <begin position="316"/>
        <end position="474"/>
    </location>
</feature>
<keyword evidence="3 6" id="KW-0863">Zinc-finger</keyword>
<dbReference type="InterPro" id="IPR013088">
    <property type="entry name" value="Znf_NHR/GATA"/>
</dbReference>
<proteinExistence type="predicted"/>
<feature type="compositionally biased region" description="Low complexity" evidence="7">
    <location>
        <begin position="110"/>
        <end position="127"/>
    </location>
</feature>
<dbReference type="Proteomes" id="UP001556367">
    <property type="component" value="Unassembled WGS sequence"/>
</dbReference>
<protein>
    <recommendedName>
        <fullName evidence="8">GATA-type domain-containing protein</fullName>
    </recommendedName>
</protein>
<evidence type="ECO:0000256" key="5">
    <source>
        <dbReference type="ARBA" id="ARBA00023242"/>
    </source>
</evidence>
<dbReference type="SUPFAM" id="SSF57716">
    <property type="entry name" value="Glucocorticoid receptor-like (DNA-binding domain)"/>
    <property type="match status" value="2"/>
</dbReference>
<dbReference type="Gene3D" id="3.30.50.10">
    <property type="entry name" value="Erythroid Transcription Factor GATA-1, subunit A"/>
    <property type="match status" value="2"/>
</dbReference>
<dbReference type="InterPro" id="IPR039355">
    <property type="entry name" value="Transcription_factor_GATA"/>
</dbReference>
<feature type="compositionally biased region" description="Basic residues" evidence="7">
    <location>
        <begin position="316"/>
        <end position="327"/>
    </location>
</feature>
<evidence type="ECO:0000256" key="1">
    <source>
        <dbReference type="ARBA" id="ARBA00004123"/>
    </source>
</evidence>
<evidence type="ECO:0000256" key="3">
    <source>
        <dbReference type="ARBA" id="ARBA00022771"/>
    </source>
</evidence>
<keyword evidence="2" id="KW-0479">Metal-binding</keyword>
<feature type="compositionally biased region" description="Polar residues" evidence="7">
    <location>
        <begin position="35"/>
        <end position="48"/>
    </location>
</feature>
<feature type="region of interest" description="Disordered" evidence="7">
    <location>
        <begin position="238"/>
        <end position="265"/>
    </location>
</feature>
<dbReference type="CDD" id="cd00202">
    <property type="entry name" value="ZnF_GATA"/>
    <property type="match status" value="2"/>
</dbReference>
<feature type="domain" description="GATA-type" evidence="8">
    <location>
        <begin position="50"/>
        <end position="103"/>
    </location>
</feature>
<feature type="compositionally biased region" description="Basic and acidic residues" evidence="7">
    <location>
        <begin position="409"/>
        <end position="418"/>
    </location>
</feature>
<dbReference type="EMBL" id="JASNQZ010000008">
    <property type="protein sequence ID" value="KAL0953321.1"/>
    <property type="molecule type" value="Genomic_DNA"/>
</dbReference>
<comment type="subcellular location">
    <subcellularLocation>
        <location evidence="1">Nucleus</location>
    </subcellularLocation>
</comment>
<dbReference type="PANTHER" id="PTHR10071">
    <property type="entry name" value="TRANSCRIPTION FACTOR GATA FAMILY MEMBER"/>
    <property type="match status" value="1"/>
</dbReference>
<feature type="compositionally biased region" description="Low complexity" evidence="7">
    <location>
        <begin position="90"/>
        <end position="101"/>
    </location>
</feature>
<feature type="compositionally biased region" description="Low complexity" evidence="7">
    <location>
        <begin position="245"/>
        <end position="259"/>
    </location>
</feature>
<feature type="region of interest" description="Disordered" evidence="7">
    <location>
        <begin position="619"/>
        <end position="705"/>
    </location>
</feature>
<evidence type="ECO:0000256" key="2">
    <source>
        <dbReference type="ARBA" id="ARBA00022723"/>
    </source>
</evidence>
<feature type="compositionally biased region" description="Low complexity" evidence="7">
    <location>
        <begin position="623"/>
        <end position="659"/>
    </location>
</feature>
<keyword evidence="10" id="KW-1185">Reference proteome</keyword>
<dbReference type="SMART" id="SM00401">
    <property type="entry name" value="ZnF_GATA"/>
    <property type="match status" value="2"/>
</dbReference>
<keyword evidence="5" id="KW-0539">Nucleus</keyword>
<feature type="compositionally biased region" description="Acidic residues" evidence="7">
    <location>
        <begin position="395"/>
        <end position="408"/>
    </location>
</feature>
<dbReference type="Pfam" id="PF00320">
    <property type="entry name" value="GATA"/>
    <property type="match status" value="2"/>
</dbReference>
<keyword evidence="4" id="KW-0862">Zinc</keyword>
<evidence type="ECO:0000313" key="10">
    <source>
        <dbReference type="Proteomes" id="UP001556367"/>
    </source>
</evidence>
<evidence type="ECO:0000256" key="7">
    <source>
        <dbReference type="SAM" id="MobiDB-lite"/>
    </source>
</evidence>
<dbReference type="PROSITE" id="PS50114">
    <property type="entry name" value="GATA_ZN_FINGER_2"/>
    <property type="match status" value="2"/>
</dbReference>
<feature type="region of interest" description="Disordered" evidence="7">
    <location>
        <begin position="87"/>
        <end position="174"/>
    </location>
</feature>
<name>A0ABR3JDH8_9AGAR</name>
<feature type="compositionally biased region" description="Basic and acidic residues" evidence="7">
    <location>
        <begin position="680"/>
        <end position="694"/>
    </location>
</feature>
<feature type="region of interest" description="Disordered" evidence="7">
    <location>
        <begin position="498"/>
        <end position="530"/>
    </location>
</feature>
<evidence type="ECO:0000256" key="6">
    <source>
        <dbReference type="PROSITE-ProRule" id="PRU00094"/>
    </source>
</evidence>
<dbReference type="PANTHER" id="PTHR10071:SF281">
    <property type="entry name" value="BOX A-BINDING FACTOR-RELATED"/>
    <property type="match status" value="1"/>
</dbReference>
<evidence type="ECO:0000259" key="8">
    <source>
        <dbReference type="PROSITE" id="PS50114"/>
    </source>
</evidence>
<dbReference type="PROSITE" id="PS00344">
    <property type="entry name" value="GATA_ZN_FINGER_1"/>
    <property type="match status" value="2"/>
</dbReference>
<reference evidence="10" key="1">
    <citation type="submission" date="2024-06" db="EMBL/GenBank/DDBJ databases">
        <title>Multi-omics analyses provide insights into the biosynthesis of the anticancer antibiotic pleurotin in Hohenbuehelia grisea.</title>
        <authorList>
            <person name="Weaver J.A."/>
            <person name="Alberti F."/>
        </authorList>
    </citation>
    <scope>NUCLEOTIDE SEQUENCE [LARGE SCALE GENOMIC DNA]</scope>
    <source>
        <strain evidence="10">T-177</strain>
    </source>
</reference>
<feature type="compositionally biased region" description="Polar residues" evidence="7">
    <location>
        <begin position="503"/>
        <end position="515"/>
    </location>
</feature>
<evidence type="ECO:0000256" key="4">
    <source>
        <dbReference type="ARBA" id="ARBA00022833"/>
    </source>
</evidence>
<feature type="compositionally biased region" description="Polar residues" evidence="7">
    <location>
        <begin position="18"/>
        <end position="28"/>
    </location>
</feature>
<sequence>MAPVVLEPPTMNIVSRFQQQPQPAQSDRLQPDEFSFSTQATNGATSPVTHPARTPCVNCGTVDTPLWRRDADGSSVCNACGLYQKTKQMPRPSSLGRSSPPSSNPPPQSSPATQPSPFAVSAPPAVSKGPANGHQPSAPTSPSMPPTSKTAPSSSQQPNQPSAVPAKPRHSGTCPGDGRCDGTGGSSACSGCPTFNNALAVSARIELEQKEATTAQLSQAELAAVAAVAAQVQAGMVPAPPSPGAAHEGPSSPESSSAAGQGGSSRKARAAVGALSCANCGTSTTPLWRRDDVGNNICNACGLYFKLHRTHRPNSMKKTVIKRRKRVPAAPGMGGPSGRMSDQAAAEALVSVGRFPAPPGTGAGTGGEESDPAGDGEPAPKKRRTRKPKAPAPPADDDAAMEGTEEERDGERDRERDSRRKRPRDSGAGPSTATPPPRAGSHPGSGSVLQDPRYMHLQQQQRPGSAAGGGVPFLPAPHAHPIELPPLPGLVQHFVPPGAPSSFMRSGSNAPSRTHSPMAPGAGPGPGAPGQAYMLPPPHAISAGYPVDPALLAMGPSPFGPPPPHLAPGLPPYGGGVPSVAELEHHYEILREQKRRFEEMVERTDHMLLGVKRGLDEIRGVTQGQQSPQQQSQQPQQAQAQEQAQSGQAPGQPQPQGATQGQGQGAAHGTTQAPAVPLVREGRNGAQSRDRPRESIWPVTEPARD</sequence>
<feature type="domain" description="GATA-type" evidence="8">
    <location>
        <begin position="271"/>
        <end position="324"/>
    </location>
</feature>
<feature type="compositionally biased region" description="Low complexity" evidence="7">
    <location>
        <begin position="135"/>
        <end position="166"/>
    </location>
</feature>
<accession>A0ABR3JDH8</accession>
<gene>
    <name evidence="9" type="ORF">HGRIS_004566</name>
</gene>
<organism evidence="9 10">
    <name type="scientific">Hohenbuehelia grisea</name>
    <dbReference type="NCBI Taxonomy" id="104357"/>
    <lineage>
        <taxon>Eukaryota</taxon>
        <taxon>Fungi</taxon>
        <taxon>Dikarya</taxon>
        <taxon>Basidiomycota</taxon>
        <taxon>Agaricomycotina</taxon>
        <taxon>Agaricomycetes</taxon>
        <taxon>Agaricomycetidae</taxon>
        <taxon>Agaricales</taxon>
        <taxon>Pleurotineae</taxon>
        <taxon>Pleurotaceae</taxon>
        <taxon>Hohenbuehelia</taxon>
    </lineage>
</organism>
<dbReference type="InterPro" id="IPR000679">
    <property type="entry name" value="Znf_GATA"/>
</dbReference>
<evidence type="ECO:0000313" key="9">
    <source>
        <dbReference type="EMBL" id="KAL0953321.1"/>
    </source>
</evidence>
<comment type="caution">
    <text evidence="9">The sequence shown here is derived from an EMBL/GenBank/DDBJ whole genome shotgun (WGS) entry which is preliminary data.</text>
</comment>
<feature type="region of interest" description="Disordered" evidence="7">
    <location>
        <begin position="18"/>
        <end position="54"/>
    </location>
</feature>